<keyword evidence="3" id="KW-0274">FAD</keyword>
<accession>A0A931DDE0</accession>
<evidence type="ECO:0000256" key="3">
    <source>
        <dbReference type="ARBA" id="ARBA00022827"/>
    </source>
</evidence>
<evidence type="ECO:0000313" key="7">
    <source>
        <dbReference type="EMBL" id="MBG6088060.1"/>
    </source>
</evidence>
<organism evidence="7 8">
    <name type="scientific">Actinomadura viridis</name>
    <dbReference type="NCBI Taxonomy" id="58110"/>
    <lineage>
        <taxon>Bacteria</taxon>
        <taxon>Bacillati</taxon>
        <taxon>Actinomycetota</taxon>
        <taxon>Actinomycetes</taxon>
        <taxon>Streptosporangiales</taxon>
        <taxon>Thermomonosporaceae</taxon>
        <taxon>Actinomadura</taxon>
    </lineage>
</organism>
<dbReference type="EMBL" id="JADOUA010000001">
    <property type="protein sequence ID" value="MBG6088060.1"/>
    <property type="molecule type" value="Genomic_DNA"/>
</dbReference>
<feature type="domain" description="FAD/NAD(P)-binding" evidence="5">
    <location>
        <begin position="11"/>
        <end position="307"/>
    </location>
</feature>
<comment type="caution">
    <text evidence="7">The sequence shown here is derived from an EMBL/GenBank/DDBJ whole genome shotgun (WGS) entry which is preliminary data.</text>
</comment>
<comment type="cofactor">
    <cofactor evidence="1">
        <name>FAD</name>
        <dbReference type="ChEBI" id="CHEBI:57692"/>
    </cofactor>
</comment>
<dbReference type="Gene3D" id="3.30.390.30">
    <property type="match status" value="1"/>
</dbReference>
<feature type="domain" description="Reductase C-terminal" evidence="6">
    <location>
        <begin position="327"/>
        <end position="412"/>
    </location>
</feature>
<dbReference type="PRINTS" id="PR00368">
    <property type="entry name" value="FADPNR"/>
</dbReference>
<keyword evidence="8" id="KW-1185">Reference proteome</keyword>
<dbReference type="GO" id="GO:0005737">
    <property type="term" value="C:cytoplasm"/>
    <property type="evidence" value="ECO:0007669"/>
    <property type="project" value="TreeGrafter"/>
</dbReference>
<dbReference type="InterPro" id="IPR016156">
    <property type="entry name" value="FAD/NAD-linked_Rdtase_dimer_sf"/>
</dbReference>
<evidence type="ECO:0000259" key="6">
    <source>
        <dbReference type="Pfam" id="PF14759"/>
    </source>
</evidence>
<evidence type="ECO:0000259" key="5">
    <source>
        <dbReference type="Pfam" id="PF07992"/>
    </source>
</evidence>
<dbReference type="GO" id="GO:0008860">
    <property type="term" value="F:ferredoxin-NAD+ reductase activity"/>
    <property type="evidence" value="ECO:0007669"/>
    <property type="project" value="UniProtKB-EC"/>
</dbReference>
<dbReference type="Proteomes" id="UP000614047">
    <property type="component" value="Unassembled WGS sequence"/>
</dbReference>
<evidence type="ECO:0000313" key="8">
    <source>
        <dbReference type="Proteomes" id="UP000614047"/>
    </source>
</evidence>
<dbReference type="PRINTS" id="PR00411">
    <property type="entry name" value="PNDRDTASEI"/>
</dbReference>
<dbReference type="SUPFAM" id="SSF51905">
    <property type="entry name" value="FAD/NAD(P)-binding domain"/>
    <property type="match status" value="2"/>
</dbReference>
<dbReference type="GO" id="GO:0016651">
    <property type="term" value="F:oxidoreductase activity, acting on NAD(P)H"/>
    <property type="evidence" value="ECO:0007669"/>
    <property type="project" value="TreeGrafter"/>
</dbReference>
<reference evidence="7" key="1">
    <citation type="submission" date="2020-11" db="EMBL/GenBank/DDBJ databases">
        <title>Sequencing the genomes of 1000 actinobacteria strains.</title>
        <authorList>
            <person name="Klenk H.-P."/>
        </authorList>
    </citation>
    <scope>NUCLEOTIDE SEQUENCE</scope>
    <source>
        <strain evidence="7">DSM 43175</strain>
    </source>
</reference>
<evidence type="ECO:0000256" key="2">
    <source>
        <dbReference type="ARBA" id="ARBA00022630"/>
    </source>
</evidence>
<dbReference type="InterPro" id="IPR036188">
    <property type="entry name" value="FAD/NAD-bd_sf"/>
</dbReference>
<dbReference type="GO" id="GO:0051213">
    <property type="term" value="F:dioxygenase activity"/>
    <property type="evidence" value="ECO:0007669"/>
    <property type="project" value="UniProtKB-KW"/>
</dbReference>
<dbReference type="SUPFAM" id="SSF55424">
    <property type="entry name" value="FAD/NAD-linked reductases, dimerisation (C-terminal) domain"/>
    <property type="match status" value="1"/>
</dbReference>
<dbReference type="PANTHER" id="PTHR43557">
    <property type="entry name" value="APOPTOSIS-INDUCING FACTOR 1"/>
    <property type="match status" value="1"/>
</dbReference>
<dbReference type="Pfam" id="PF07992">
    <property type="entry name" value="Pyr_redox_2"/>
    <property type="match status" value="1"/>
</dbReference>
<gene>
    <name evidence="7" type="ORF">IW256_002173</name>
</gene>
<evidence type="ECO:0000256" key="4">
    <source>
        <dbReference type="ARBA" id="ARBA00023002"/>
    </source>
</evidence>
<sequence>MSQGTPSRETFVIVGAGLAGAKAAETLRMEGFGGRIVLVGEEVERPYERPPLSKGYLLGKQAAEQAHVHEAEWYDRHDVEFRPGVRAVSIDRPGNRVALSSGEPVRYDRLLLATGASPRRLQVPGADLQGIHYLRSMADATALREALAPGGRRVVVAGAGWIGLETAAAARAYGNEVTVIEPEATPLHSALGPEVGGLFADLHRAHGVNLRLDQGVAGFWGAGEVSAVVTSGGQEIPADVVIVGIGVRPRTELAEAAGLEVSDGVLVDQSMRTSDPAIFAAGDVAGMYHPLLGRRIRVEHWANALNGGPAAARAMLGQAVSYERVPYFFTDQFDLGMELSGIAAPGEYDQVVFRGDVPGREFIAFWLAEDRVVAGMNVNVWDVTDQIQALVRSDEQIGAERLTDPGVPLHELI</sequence>
<dbReference type="EC" id="1.18.1.3" evidence="7"/>
<dbReference type="InterPro" id="IPR050446">
    <property type="entry name" value="FAD-oxidoreductase/Apoptosis"/>
</dbReference>
<dbReference type="InterPro" id="IPR023753">
    <property type="entry name" value="FAD/NAD-binding_dom"/>
</dbReference>
<dbReference type="AlphaFoldDB" id="A0A931DDE0"/>
<dbReference type="Pfam" id="PF14759">
    <property type="entry name" value="Reductase_C"/>
    <property type="match status" value="1"/>
</dbReference>
<name>A0A931DDE0_9ACTN</name>
<keyword evidence="7" id="KW-0223">Dioxygenase</keyword>
<dbReference type="PANTHER" id="PTHR43557:SF2">
    <property type="entry name" value="RIESKE DOMAIN-CONTAINING PROTEIN-RELATED"/>
    <property type="match status" value="1"/>
</dbReference>
<protein>
    <submittedName>
        <fullName evidence="7">3-phenylpropionate/trans-cinnamate dioxygenase ferredoxin reductase subunit</fullName>
        <ecNumber evidence="7">1.18.1.3</ecNumber>
    </submittedName>
</protein>
<dbReference type="InterPro" id="IPR028202">
    <property type="entry name" value="Reductase_C"/>
</dbReference>
<evidence type="ECO:0000256" key="1">
    <source>
        <dbReference type="ARBA" id="ARBA00001974"/>
    </source>
</evidence>
<dbReference type="Gene3D" id="3.50.50.60">
    <property type="entry name" value="FAD/NAD(P)-binding domain"/>
    <property type="match status" value="2"/>
</dbReference>
<keyword evidence="4 7" id="KW-0560">Oxidoreductase</keyword>
<proteinExistence type="predicted"/>
<dbReference type="RefSeq" id="WP_197010837.1">
    <property type="nucleotide sequence ID" value="NZ_BAABES010000008.1"/>
</dbReference>
<keyword evidence="2" id="KW-0285">Flavoprotein</keyword>